<dbReference type="Proteomes" id="UP000606870">
    <property type="component" value="Unassembled WGS sequence"/>
</dbReference>
<gene>
    <name evidence="2" type="ORF">H8J70_11245</name>
</gene>
<name>A0ABR6VKR2_9FIRM</name>
<dbReference type="SUPFAM" id="SSF53474">
    <property type="entry name" value="alpha/beta-Hydrolases"/>
    <property type="match status" value="1"/>
</dbReference>
<dbReference type="PANTHER" id="PTHR12277">
    <property type="entry name" value="ALPHA/BETA HYDROLASE DOMAIN-CONTAINING PROTEIN"/>
    <property type="match status" value="1"/>
</dbReference>
<organism evidence="2 3">
    <name type="scientific">Megasphaera hominis</name>
    <dbReference type="NCBI Taxonomy" id="159836"/>
    <lineage>
        <taxon>Bacteria</taxon>
        <taxon>Bacillati</taxon>
        <taxon>Bacillota</taxon>
        <taxon>Negativicutes</taxon>
        <taxon>Veillonellales</taxon>
        <taxon>Veillonellaceae</taxon>
        <taxon>Megasphaera</taxon>
    </lineage>
</organism>
<evidence type="ECO:0000313" key="3">
    <source>
        <dbReference type="Proteomes" id="UP000606870"/>
    </source>
</evidence>
<evidence type="ECO:0000313" key="2">
    <source>
        <dbReference type="EMBL" id="MBC3537814.1"/>
    </source>
</evidence>
<feature type="domain" description="Alpha/beta hydrolase fold-3" evidence="1">
    <location>
        <begin position="73"/>
        <end position="161"/>
    </location>
</feature>
<accession>A0ABR6VKR2</accession>
<dbReference type="GO" id="GO:0016787">
    <property type="term" value="F:hydrolase activity"/>
    <property type="evidence" value="ECO:0007669"/>
    <property type="project" value="UniProtKB-KW"/>
</dbReference>
<comment type="caution">
    <text evidence="2">The sequence shown here is derived from an EMBL/GenBank/DDBJ whole genome shotgun (WGS) entry which is preliminary data.</text>
</comment>
<sequence length="280" mass="31079">MTIRLQYIGEDPVLEAGASYPSFDPLRIRSHGDRLSGTILLPGGVKGELHPCAILLQGYPGYTVTYDIGQALRRAGIVAVNVLYRGCCGSEGEYSFHGMIEDAIQVATWLHEPNVYERYDIDPTQIFFVGHSMGGFTAINAMRRLPWIRGTAVMSPYDLPGALESMGEESVQNLLHEGAEVLHCKGPDALFADALYCRDEGYGIAQAYDDLKDRNLYFVGATRDTIAPAELMIEPLWQQLASHQTAANQQYDMVETSHGFDEKRLTVSRLFGQWIADVLQ</sequence>
<evidence type="ECO:0000259" key="1">
    <source>
        <dbReference type="Pfam" id="PF07859"/>
    </source>
</evidence>
<dbReference type="RefSeq" id="WP_186504386.1">
    <property type="nucleotide sequence ID" value="NZ_JACOGK010000043.1"/>
</dbReference>
<reference evidence="2 3" key="1">
    <citation type="submission" date="2020-08" db="EMBL/GenBank/DDBJ databases">
        <authorList>
            <person name="Liu C."/>
            <person name="Sun Q."/>
        </authorList>
    </citation>
    <scope>NUCLEOTIDE SEQUENCE [LARGE SCALE GENOMIC DNA]</scope>
    <source>
        <strain evidence="2 3">NSJ-59</strain>
    </source>
</reference>
<dbReference type="InterPro" id="IPR013094">
    <property type="entry name" value="AB_hydrolase_3"/>
</dbReference>
<dbReference type="Pfam" id="PF07859">
    <property type="entry name" value="Abhydrolase_3"/>
    <property type="match status" value="1"/>
</dbReference>
<protein>
    <submittedName>
        <fullName evidence="2">Alpha/beta fold hydrolase</fullName>
    </submittedName>
</protein>
<proteinExistence type="predicted"/>
<dbReference type="InterPro" id="IPR029058">
    <property type="entry name" value="AB_hydrolase_fold"/>
</dbReference>
<dbReference type="Gene3D" id="3.40.50.1820">
    <property type="entry name" value="alpha/beta hydrolase"/>
    <property type="match status" value="1"/>
</dbReference>
<keyword evidence="3" id="KW-1185">Reference proteome</keyword>
<dbReference type="EMBL" id="JACOGK010000043">
    <property type="protein sequence ID" value="MBC3537814.1"/>
    <property type="molecule type" value="Genomic_DNA"/>
</dbReference>
<keyword evidence="2" id="KW-0378">Hydrolase</keyword>